<evidence type="ECO:0000313" key="5">
    <source>
        <dbReference type="Proteomes" id="UP000051612"/>
    </source>
</evidence>
<dbReference type="EMBL" id="AYYN01000031">
    <property type="protein sequence ID" value="KRM76705.1"/>
    <property type="molecule type" value="Genomic_DNA"/>
</dbReference>
<gene>
    <name evidence="4" type="ORF">FC48_GL001403</name>
</gene>
<accession>A0A0R2BC28</accession>
<evidence type="ECO:0000313" key="4">
    <source>
        <dbReference type="EMBL" id="KRM76705.1"/>
    </source>
</evidence>
<protein>
    <submittedName>
        <fullName evidence="4">Galactofuranosyltransferase</fullName>
    </submittedName>
</protein>
<feature type="domain" description="Glucosyltransferase 3-like C-terminal" evidence="3">
    <location>
        <begin position="179"/>
        <end position="340"/>
    </location>
</feature>
<reference evidence="4 5" key="1">
    <citation type="journal article" date="2015" name="Genome Announc.">
        <title>Expanding the biotechnology potential of lactobacilli through comparative genomics of 213 strains and associated genera.</title>
        <authorList>
            <person name="Sun Z."/>
            <person name="Harris H.M."/>
            <person name="McCann A."/>
            <person name="Guo C."/>
            <person name="Argimon S."/>
            <person name="Zhang W."/>
            <person name="Yang X."/>
            <person name="Jeffery I.B."/>
            <person name="Cooney J.C."/>
            <person name="Kagawa T.F."/>
            <person name="Liu W."/>
            <person name="Song Y."/>
            <person name="Salvetti E."/>
            <person name="Wrobel A."/>
            <person name="Rasinkangas P."/>
            <person name="Parkhill J."/>
            <person name="Rea M.C."/>
            <person name="O'Sullivan O."/>
            <person name="Ritari J."/>
            <person name="Douillard F.P."/>
            <person name="Paul Ross R."/>
            <person name="Yang R."/>
            <person name="Briner A.E."/>
            <person name="Felis G.E."/>
            <person name="de Vos W.M."/>
            <person name="Barrangou R."/>
            <person name="Klaenhammer T.R."/>
            <person name="Caufield P.W."/>
            <person name="Cui Y."/>
            <person name="Zhang H."/>
            <person name="O'Toole P.W."/>
        </authorList>
    </citation>
    <scope>NUCLEOTIDE SEQUENCE [LARGE SCALE GENOMIC DNA]</scope>
    <source>
        <strain evidence="4 5">DSM 20452</strain>
    </source>
</reference>
<evidence type="ECO:0000256" key="1">
    <source>
        <dbReference type="ARBA" id="ARBA00022679"/>
    </source>
</evidence>
<keyword evidence="1 4" id="KW-0808">Transferase</keyword>
<evidence type="ECO:0000259" key="3">
    <source>
        <dbReference type="Pfam" id="PF26337"/>
    </source>
</evidence>
<dbReference type="AlphaFoldDB" id="A0A0R2BC28"/>
<dbReference type="PIRSF" id="PIRSF007023">
    <property type="entry name" value="UDP-Galf_transf"/>
    <property type="match status" value="1"/>
</dbReference>
<dbReference type="Gene3D" id="3.40.50.2000">
    <property type="entry name" value="Glycogen Phosphorylase B"/>
    <property type="match status" value="2"/>
</dbReference>
<dbReference type="InterPro" id="IPR058591">
    <property type="entry name" value="Gtf3_N"/>
</dbReference>
<dbReference type="Pfam" id="PF26334">
    <property type="entry name" value="Gtf3_N"/>
    <property type="match status" value="1"/>
</dbReference>
<feature type="domain" description="Glucosyltransferase 3-like N-terminal" evidence="2">
    <location>
        <begin position="3"/>
        <end position="160"/>
    </location>
</feature>
<dbReference type="RefSeq" id="WP_056958470.1">
    <property type="nucleotide sequence ID" value="NZ_AYYN01000031.1"/>
</dbReference>
<comment type="caution">
    <text evidence="4">The sequence shown here is derived from an EMBL/GenBank/DDBJ whole genome shotgun (WGS) entry which is preliminary data.</text>
</comment>
<evidence type="ECO:0000259" key="2">
    <source>
        <dbReference type="Pfam" id="PF26334"/>
    </source>
</evidence>
<name>A0A0R2BC28_9LACO</name>
<dbReference type="PATRIC" id="fig|1423772.3.peg.1494"/>
<sequence>MNKYVLTIGDPNKNNAGPKAKEDVLYFLKDEGFLPLPLNLKLDPEDRSFGAKLRKVYDVKFKIPRVFKKLKAEVIVLQYPIYSTYLTNNIIKAIRSYTDAKLYLVIHDVETLRLFKDDQNFSQNEIEVFNSVDGIIDHNRKMHAWLDEQGVTTPCIDLGIFDYHNPTELREEYDYDRSLVFAGNLAKSKFLTSKEFEKLAFKLELFGPSPAEKYAENINYQGVYSPEELPEHLKQNFGLVWDGNSIVKCDGTFGEYTKYNNPHKASLYLSSGLPIIVWKKAALADFVIDNNVGFAVDSLTEIDERLENMPREEYSVMKKNALAVAQKIRTGEFIKTAMTKLEKVKD</sequence>
<dbReference type="GO" id="GO:0016740">
    <property type="term" value="F:transferase activity"/>
    <property type="evidence" value="ECO:0007669"/>
    <property type="project" value="UniProtKB-KW"/>
</dbReference>
<dbReference type="Pfam" id="PF26337">
    <property type="entry name" value="Gtf3_C"/>
    <property type="match status" value="1"/>
</dbReference>
<dbReference type="Proteomes" id="UP000051612">
    <property type="component" value="Unassembled WGS sequence"/>
</dbReference>
<proteinExistence type="predicted"/>
<organism evidence="4 5">
    <name type="scientific">Ligilactobacillus murinus DSM 20452 = NBRC 14221</name>
    <dbReference type="NCBI Taxonomy" id="1423772"/>
    <lineage>
        <taxon>Bacteria</taxon>
        <taxon>Bacillati</taxon>
        <taxon>Bacillota</taxon>
        <taxon>Bacilli</taxon>
        <taxon>Lactobacillales</taxon>
        <taxon>Lactobacillaceae</taxon>
        <taxon>Ligilactobacillus</taxon>
    </lineage>
</organism>
<dbReference type="InterPro" id="IPR058592">
    <property type="entry name" value="Gtf3_C"/>
</dbReference>